<evidence type="ECO:0000313" key="1">
    <source>
        <dbReference type="EMBL" id="MDP9611079.1"/>
    </source>
</evidence>
<reference evidence="1 2" key="1">
    <citation type="submission" date="2023-07" db="EMBL/GenBank/DDBJ databases">
        <title>Sequencing the genomes of 1000 actinobacteria strains.</title>
        <authorList>
            <person name="Klenk H.-P."/>
        </authorList>
    </citation>
    <scope>NUCLEOTIDE SEQUENCE [LARGE SCALE GENOMIC DNA]</scope>
    <source>
        <strain evidence="1 2">DSM 41600</strain>
    </source>
</reference>
<dbReference type="Proteomes" id="UP001234880">
    <property type="component" value="Unassembled WGS sequence"/>
</dbReference>
<dbReference type="EMBL" id="JAURUE010000001">
    <property type="protein sequence ID" value="MDP9611079.1"/>
    <property type="molecule type" value="Genomic_DNA"/>
</dbReference>
<organism evidence="1 2">
    <name type="scientific">Streptomyces demainii</name>
    <dbReference type="NCBI Taxonomy" id="588122"/>
    <lineage>
        <taxon>Bacteria</taxon>
        <taxon>Bacillati</taxon>
        <taxon>Actinomycetota</taxon>
        <taxon>Actinomycetes</taxon>
        <taxon>Kitasatosporales</taxon>
        <taxon>Streptomycetaceae</taxon>
        <taxon>Streptomyces</taxon>
    </lineage>
</organism>
<proteinExistence type="predicted"/>
<sequence length="202" mass="21818">MTAIDTTQGVGVSRLDAVSGFAARLRLLGVPNDSVADVLEVPADSAAYLTTDSRATLAAGRLLVTGDLNQYKQWIGRPDDECADVPLELPEPWTAGTGRDCRDLTAAEQRALEIAGNAYLFGDSRRVTEYRPVLESYRAPFMASVYAARRVHILPGATLVVAGQPAILLFEDVVLHDGGRLITHTPTNAVFGRLRKIKGERS</sequence>
<protein>
    <submittedName>
        <fullName evidence="1">Uncharacterized protein</fullName>
    </submittedName>
</protein>
<evidence type="ECO:0000313" key="2">
    <source>
        <dbReference type="Proteomes" id="UP001234880"/>
    </source>
</evidence>
<accession>A0ABT9KRK7</accession>
<gene>
    <name evidence="1" type="ORF">JOF35_003356</name>
</gene>
<name>A0ABT9KRK7_9ACTN</name>
<comment type="caution">
    <text evidence="1">The sequence shown here is derived from an EMBL/GenBank/DDBJ whole genome shotgun (WGS) entry which is preliminary data.</text>
</comment>
<dbReference type="RefSeq" id="WP_253370828.1">
    <property type="nucleotide sequence ID" value="NZ_JAURUE010000001.1"/>
</dbReference>
<keyword evidence="2" id="KW-1185">Reference proteome</keyword>